<feature type="signal peptide" evidence="1">
    <location>
        <begin position="1"/>
        <end position="16"/>
    </location>
</feature>
<reference evidence="2" key="1">
    <citation type="journal article" date="2020" name="Stud. Mycol.">
        <title>101 Dothideomycetes genomes: a test case for predicting lifestyles and emergence of pathogens.</title>
        <authorList>
            <person name="Haridas S."/>
            <person name="Albert R."/>
            <person name="Binder M."/>
            <person name="Bloem J."/>
            <person name="Labutti K."/>
            <person name="Salamov A."/>
            <person name="Andreopoulos B."/>
            <person name="Baker S."/>
            <person name="Barry K."/>
            <person name="Bills G."/>
            <person name="Bluhm B."/>
            <person name="Cannon C."/>
            <person name="Castanera R."/>
            <person name="Culley D."/>
            <person name="Daum C."/>
            <person name="Ezra D."/>
            <person name="Gonzalez J."/>
            <person name="Henrissat B."/>
            <person name="Kuo A."/>
            <person name="Liang C."/>
            <person name="Lipzen A."/>
            <person name="Lutzoni F."/>
            <person name="Magnuson J."/>
            <person name="Mondo S."/>
            <person name="Nolan M."/>
            <person name="Ohm R."/>
            <person name="Pangilinan J."/>
            <person name="Park H.-J."/>
            <person name="Ramirez L."/>
            <person name="Alfaro M."/>
            <person name="Sun H."/>
            <person name="Tritt A."/>
            <person name="Yoshinaga Y."/>
            <person name="Zwiers L.-H."/>
            <person name="Turgeon B."/>
            <person name="Goodwin S."/>
            <person name="Spatafora J."/>
            <person name="Crous P."/>
            <person name="Grigoriev I."/>
        </authorList>
    </citation>
    <scope>NUCLEOTIDE SEQUENCE</scope>
    <source>
        <strain evidence="2">CBS 125425</strain>
    </source>
</reference>
<gene>
    <name evidence="2" type="ORF">EJ04DRAFT_50554</name>
</gene>
<evidence type="ECO:0000313" key="2">
    <source>
        <dbReference type="EMBL" id="KAF2730132.1"/>
    </source>
</evidence>
<dbReference type="AlphaFoldDB" id="A0A9P4QSM0"/>
<proteinExistence type="predicted"/>
<evidence type="ECO:0000313" key="3">
    <source>
        <dbReference type="Proteomes" id="UP000799444"/>
    </source>
</evidence>
<dbReference type="EMBL" id="ML996225">
    <property type="protein sequence ID" value="KAF2730132.1"/>
    <property type="molecule type" value="Genomic_DNA"/>
</dbReference>
<feature type="chain" id="PRO_5040344484" evidence="1">
    <location>
        <begin position="17"/>
        <end position="121"/>
    </location>
</feature>
<evidence type="ECO:0000256" key="1">
    <source>
        <dbReference type="SAM" id="SignalP"/>
    </source>
</evidence>
<comment type="caution">
    <text evidence="2">The sequence shown here is derived from an EMBL/GenBank/DDBJ whole genome shotgun (WGS) entry which is preliminary data.</text>
</comment>
<protein>
    <submittedName>
        <fullName evidence="2">Uncharacterized protein</fullName>
    </submittedName>
</protein>
<dbReference type="Proteomes" id="UP000799444">
    <property type="component" value="Unassembled WGS sequence"/>
</dbReference>
<keyword evidence="3" id="KW-1185">Reference proteome</keyword>
<name>A0A9P4QSM0_9PLEO</name>
<organism evidence="2 3">
    <name type="scientific">Polyplosphaeria fusca</name>
    <dbReference type="NCBI Taxonomy" id="682080"/>
    <lineage>
        <taxon>Eukaryota</taxon>
        <taxon>Fungi</taxon>
        <taxon>Dikarya</taxon>
        <taxon>Ascomycota</taxon>
        <taxon>Pezizomycotina</taxon>
        <taxon>Dothideomycetes</taxon>
        <taxon>Pleosporomycetidae</taxon>
        <taxon>Pleosporales</taxon>
        <taxon>Tetraplosphaeriaceae</taxon>
        <taxon>Polyplosphaeria</taxon>
    </lineage>
</organism>
<accession>A0A9P4QSM0</accession>
<sequence>MTHSALPFLAMPLVYALVHQRTWHTGQARCCLAYGISRLVMACECGAKHRLGLGPEARQVVGAGRGGMIGSLIGVYAWRVGSKGRGLWAEGEKGREGGDEGDGRRKCILNFESYISNLCMN</sequence>
<keyword evidence="1" id="KW-0732">Signal</keyword>